<keyword evidence="2" id="KW-0479">Metal-binding</keyword>
<sequence>MAELSGSPHRSLYKLVGSPHWKEAFRQGCLERMRNSRDRLLNKYRQAGGNMLGRPQSTLLVQELMEEEWNALQSMESCPQALAQWEMPMDLAELEEIQQELIDQEQSIISEYEKSLQFDEKCLSIILAEWEANSLICPVCTNFGDPGLLAMKLWDPNSASRYNLKISSGVVMCQCGLYIPSHSPELTEQKLRACLEVSVNEHSAQCPHTPVFSVTEGTEKKSSLLMSCLACDTWAVII</sequence>
<keyword evidence="9" id="KW-1185">Reference proteome</keyword>
<protein>
    <submittedName>
        <fullName evidence="10">RPA-interacting protein isoform X1</fullName>
    </submittedName>
</protein>
<evidence type="ECO:0000256" key="2">
    <source>
        <dbReference type="ARBA" id="ARBA00022723"/>
    </source>
</evidence>
<dbReference type="PANTHER" id="PTHR31742">
    <property type="entry name" value="RPA-INTERACTING PROTEIN RPAIN"/>
    <property type="match status" value="1"/>
</dbReference>
<feature type="domain" description="RPA-interacting protein central" evidence="7">
    <location>
        <begin position="60"/>
        <end position="124"/>
    </location>
</feature>
<dbReference type="GO" id="GO:0016605">
    <property type="term" value="C:PML body"/>
    <property type="evidence" value="ECO:0007669"/>
    <property type="project" value="TreeGrafter"/>
</dbReference>
<evidence type="ECO:0000259" key="6">
    <source>
        <dbReference type="Pfam" id="PF14766"/>
    </source>
</evidence>
<dbReference type="RefSeq" id="XP_035889094.1">
    <property type="nucleotide sequence ID" value="XM_036033201.1"/>
</dbReference>
<evidence type="ECO:0000256" key="4">
    <source>
        <dbReference type="ARBA" id="ARBA00022833"/>
    </source>
</evidence>
<dbReference type="OrthoDB" id="435311at2759"/>
<dbReference type="CTD" id="84268"/>
<dbReference type="InterPro" id="IPR028159">
    <property type="entry name" value="RPA_interact_C_dom"/>
</dbReference>
<dbReference type="GO" id="GO:0006606">
    <property type="term" value="P:protein import into nucleus"/>
    <property type="evidence" value="ECO:0007669"/>
    <property type="project" value="TreeGrafter"/>
</dbReference>
<dbReference type="PANTHER" id="PTHR31742:SF1">
    <property type="entry name" value="RPA-INTERACTING PROTEIN"/>
    <property type="match status" value="1"/>
</dbReference>
<dbReference type="InterPro" id="IPR028156">
    <property type="entry name" value="RIP"/>
</dbReference>
<dbReference type="Pfam" id="PF14768">
    <property type="entry name" value="RPA_interact_C"/>
    <property type="match status" value="1"/>
</dbReference>
<dbReference type="InParanoid" id="A0A7E6ECP7"/>
<evidence type="ECO:0000256" key="1">
    <source>
        <dbReference type="ARBA" id="ARBA00004123"/>
    </source>
</evidence>
<organism evidence="9 10">
    <name type="scientific">Phyllostomus discolor</name>
    <name type="common">pale spear-nosed bat</name>
    <dbReference type="NCBI Taxonomy" id="89673"/>
    <lineage>
        <taxon>Eukaryota</taxon>
        <taxon>Metazoa</taxon>
        <taxon>Chordata</taxon>
        <taxon>Craniata</taxon>
        <taxon>Vertebrata</taxon>
        <taxon>Euteleostomi</taxon>
        <taxon>Mammalia</taxon>
        <taxon>Eutheria</taxon>
        <taxon>Laurasiatheria</taxon>
        <taxon>Chiroptera</taxon>
        <taxon>Yangochiroptera</taxon>
        <taxon>Phyllostomidae</taxon>
        <taxon>Phyllostominae</taxon>
        <taxon>Phyllostomus</taxon>
    </lineage>
</organism>
<evidence type="ECO:0000313" key="10">
    <source>
        <dbReference type="RefSeq" id="XP_035889094.1"/>
    </source>
</evidence>
<dbReference type="Pfam" id="PF14766">
    <property type="entry name" value="RPA_interact_N"/>
    <property type="match status" value="1"/>
</dbReference>
<comment type="subcellular location">
    <subcellularLocation>
        <location evidence="1">Nucleus</location>
    </subcellularLocation>
</comment>
<reference evidence="10" key="1">
    <citation type="submission" date="2025-08" db="UniProtKB">
        <authorList>
            <consortium name="RefSeq"/>
        </authorList>
    </citation>
    <scope>IDENTIFICATION</scope>
    <source>
        <tissue evidence="10">Muscle</tissue>
    </source>
</reference>
<dbReference type="Proteomes" id="UP000504628">
    <property type="component" value="Chromosome 8"/>
</dbReference>
<feature type="domain" description="RPA-interacting protein C-terminal" evidence="8">
    <location>
        <begin position="161"/>
        <end position="235"/>
    </location>
</feature>
<feature type="domain" description="RPA-interacting protein N-terminal" evidence="6">
    <location>
        <begin position="8"/>
        <end position="47"/>
    </location>
</feature>
<proteinExistence type="predicted"/>
<dbReference type="InterPro" id="IPR028158">
    <property type="entry name" value="RPA_interact_N_dom"/>
</dbReference>
<evidence type="ECO:0000259" key="8">
    <source>
        <dbReference type="Pfam" id="PF14768"/>
    </source>
</evidence>
<name>A0A7E6ECP7_9CHIR</name>
<gene>
    <name evidence="10" type="primary">RPAIN</name>
</gene>
<dbReference type="GO" id="GO:0008270">
    <property type="term" value="F:zinc ion binding"/>
    <property type="evidence" value="ECO:0007669"/>
    <property type="project" value="UniProtKB-KW"/>
</dbReference>
<keyword evidence="4" id="KW-0862">Zinc</keyword>
<accession>A0A7E6ECP7</accession>
<dbReference type="GeneID" id="114515399"/>
<evidence type="ECO:0000313" key="9">
    <source>
        <dbReference type="Proteomes" id="UP000504628"/>
    </source>
</evidence>
<dbReference type="FunCoup" id="A0A7E6ECP7">
    <property type="interactions" value="2579"/>
</dbReference>
<keyword evidence="5" id="KW-0539">Nucleus</keyword>
<evidence type="ECO:0000259" key="7">
    <source>
        <dbReference type="Pfam" id="PF14767"/>
    </source>
</evidence>
<dbReference type="InterPro" id="IPR028155">
    <property type="entry name" value="RPA_interact_central"/>
</dbReference>
<evidence type="ECO:0000256" key="3">
    <source>
        <dbReference type="ARBA" id="ARBA00022771"/>
    </source>
</evidence>
<dbReference type="AlphaFoldDB" id="A0A7E6ECP7"/>
<evidence type="ECO:0000256" key="5">
    <source>
        <dbReference type="ARBA" id="ARBA00023242"/>
    </source>
</evidence>
<dbReference type="Pfam" id="PF14767">
    <property type="entry name" value="RPA_interact_M"/>
    <property type="match status" value="1"/>
</dbReference>
<keyword evidence="3" id="KW-0863">Zinc-finger</keyword>